<organism evidence="1 2">
    <name type="scientific">Thelohanellus kitauei</name>
    <name type="common">Myxosporean</name>
    <dbReference type="NCBI Taxonomy" id="669202"/>
    <lineage>
        <taxon>Eukaryota</taxon>
        <taxon>Metazoa</taxon>
        <taxon>Cnidaria</taxon>
        <taxon>Myxozoa</taxon>
        <taxon>Myxosporea</taxon>
        <taxon>Bivalvulida</taxon>
        <taxon>Platysporina</taxon>
        <taxon>Myxobolidae</taxon>
        <taxon>Thelohanellus</taxon>
    </lineage>
</organism>
<gene>
    <name evidence="1" type="ORF">RF11_03342</name>
</gene>
<dbReference type="AlphaFoldDB" id="A0A0C2ML13"/>
<dbReference type="Proteomes" id="UP000031668">
    <property type="component" value="Unassembled WGS sequence"/>
</dbReference>
<comment type="caution">
    <text evidence="1">The sequence shown here is derived from an EMBL/GenBank/DDBJ whole genome shotgun (WGS) entry which is preliminary data.</text>
</comment>
<evidence type="ECO:0000313" key="2">
    <source>
        <dbReference type="Proteomes" id="UP000031668"/>
    </source>
</evidence>
<sequence>MSAKYGYNYWNDFQNKEPNELFETTRNNINFFINDTLDAIKINTSGIQIFNNISSKKCNSVNRKSCTKINSDVKHISKRFYGNLNNCIINLRNNDICDHKKCTQ</sequence>
<reference evidence="1 2" key="1">
    <citation type="journal article" date="2014" name="Genome Biol. Evol.">
        <title>The genome of the myxosporean Thelohanellus kitauei shows adaptations to nutrient acquisition within its fish host.</title>
        <authorList>
            <person name="Yang Y."/>
            <person name="Xiong J."/>
            <person name="Zhou Z."/>
            <person name="Huo F."/>
            <person name="Miao W."/>
            <person name="Ran C."/>
            <person name="Liu Y."/>
            <person name="Zhang J."/>
            <person name="Feng J."/>
            <person name="Wang M."/>
            <person name="Wang M."/>
            <person name="Wang L."/>
            <person name="Yao B."/>
        </authorList>
    </citation>
    <scope>NUCLEOTIDE SEQUENCE [LARGE SCALE GENOMIC DNA]</scope>
    <source>
        <strain evidence="1">Wuqing</strain>
    </source>
</reference>
<keyword evidence="2" id="KW-1185">Reference proteome</keyword>
<protein>
    <submittedName>
        <fullName evidence="1">Uncharacterized protein</fullName>
    </submittedName>
</protein>
<accession>A0A0C2ML13</accession>
<evidence type="ECO:0000313" key="1">
    <source>
        <dbReference type="EMBL" id="KII62301.1"/>
    </source>
</evidence>
<dbReference type="EMBL" id="JWZT01005018">
    <property type="protein sequence ID" value="KII62301.1"/>
    <property type="molecule type" value="Genomic_DNA"/>
</dbReference>
<name>A0A0C2ML13_THEKT</name>
<proteinExistence type="predicted"/>